<dbReference type="AlphaFoldDB" id="A0A537KVU3"/>
<protein>
    <recommendedName>
        <fullName evidence="3">Big-1 domain-containing protein</fullName>
    </recommendedName>
</protein>
<sequence length="330" mass="35193">MDIAIVSGDAQTAAPGQTVPQPLVVAVTDAQGMAAVGAQVSWGVISGGGTSSAQTTTTDAMGRAQTTYTLGFSLGSNRIAARLVGTSTRVTFAATASLLSGGWPNEPVGLTVLTDWAEDAVVGGGWRNAYPVSLAKGYVSIVRDGTARWSPPNVLQFFYPIGFPTGVAPATVYYDMAATKELYAGFWWKASNPWQDNAAGNKIAFMFAQSGDGQMFIMMNGVGAPRHLVVTTEFPGDNRNLWPNVSNPDVTLGVWHRIEWSAKYSTTGSSRDGIVQWWLDGVRVGSYTDVQLPGDAGFLDFQFSPTFGGTGPVKTENDYYWVDHVHVSGR</sequence>
<evidence type="ECO:0008006" key="3">
    <source>
        <dbReference type="Google" id="ProtNLM"/>
    </source>
</evidence>
<evidence type="ECO:0000313" key="1">
    <source>
        <dbReference type="EMBL" id="TMI99859.1"/>
    </source>
</evidence>
<proteinExistence type="predicted"/>
<dbReference type="Gene3D" id="2.60.40.1120">
    <property type="entry name" value="Carboxypeptidase-like, regulatory domain"/>
    <property type="match status" value="1"/>
</dbReference>
<dbReference type="Gene3D" id="2.60.120.200">
    <property type="match status" value="1"/>
</dbReference>
<gene>
    <name evidence="1" type="ORF">E6H01_10395</name>
</gene>
<reference evidence="1 2" key="1">
    <citation type="journal article" date="2019" name="Nat. Microbiol.">
        <title>Mediterranean grassland soil C-N compound turnover is dependent on rainfall and depth, and is mediated by genomically divergent microorganisms.</title>
        <authorList>
            <person name="Diamond S."/>
            <person name="Andeer P.F."/>
            <person name="Li Z."/>
            <person name="Crits-Christoph A."/>
            <person name="Burstein D."/>
            <person name="Anantharaman K."/>
            <person name="Lane K.R."/>
            <person name="Thomas B.C."/>
            <person name="Pan C."/>
            <person name="Northen T.R."/>
            <person name="Banfield J.F."/>
        </authorList>
    </citation>
    <scope>NUCLEOTIDE SEQUENCE [LARGE SCALE GENOMIC DNA]</scope>
    <source>
        <strain evidence="1">NP_4</strain>
    </source>
</reference>
<organism evidence="1 2">
    <name type="scientific">Candidatus Segetimicrobium genomatis</name>
    <dbReference type="NCBI Taxonomy" id="2569760"/>
    <lineage>
        <taxon>Bacteria</taxon>
        <taxon>Bacillati</taxon>
        <taxon>Candidatus Sysuimicrobiota</taxon>
        <taxon>Candidatus Sysuimicrobiia</taxon>
        <taxon>Candidatus Sysuimicrobiales</taxon>
        <taxon>Candidatus Segetimicrobiaceae</taxon>
        <taxon>Candidatus Segetimicrobium</taxon>
    </lineage>
</organism>
<name>A0A537KVU3_9BACT</name>
<evidence type="ECO:0000313" key="2">
    <source>
        <dbReference type="Proteomes" id="UP000319353"/>
    </source>
</evidence>
<dbReference type="EMBL" id="VBAL01000127">
    <property type="protein sequence ID" value="TMI99859.1"/>
    <property type="molecule type" value="Genomic_DNA"/>
</dbReference>
<dbReference type="InterPro" id="IPR008964">
    <property type="entry name" value="Invasin/intimin_cell_adhesion"/>
</dbReference>
<accession>A0A537KVU3</accession>
<dbReference type="Proteomes" id="UP000319353">
    <property type="component" value="Unassembled WGS sequence"/>
</dbReference>
<comment type="caution">
    <text evidence="1">The sequence shown here is derived from an EMBL/GenBank/DDBJ whole genome shotgun (WGS) entry which is preliminary data.</text>
</comment>
<dbReference type="SUPFAM" id="SSF49373">
    <property type="entry name" value="Invasin/intimin cell-adhesion fragments"/>
    <property type="match status" value="1"/>
</dbReference>